<accession>A0A2A6CSA0</accession>
<evidence type="ECO:0000256" key="1">
    <source>
        <dbReference type="ARBA" id="ARBA00004123"/>
    </source>
</evidence>
<keyword evidence="8" id="KW-1185">Reference proteome</keyword>
<evidence type="ECO:0000313" key="8">
    <source>
        <dbReference type="Proteomes" id="UP000005239"/>
    </source>
</evidence>
<feature type="region of interest" description="Disordered" evidence="4">
    <location>
        <begin position="528"/>
        <end position="565"/>
    </location>
</feature>
<evidence type="ECO:0000313" key="7">
    <source>
        <dbReference type="EnsemblMetazoa" id="PPA12544.1"/>
    </source>
</evidence>
<gene>
    <name evidence="7" type="primary">WBGene00102098</name>
</gene>
<dbReference type="Gene3D" id="1.10.10.1580">
    <property type="entry name" value="Interferon regulatory factor 2-binding protein"/>
    <property type="match status" value="1"/>
</dbReference>
<reference evidence="7" key="2">
    <citation type="submission" date="2022-06" db="UniProtKB">
        <authorList>
            <consortium name="EnsemblMetazoa"/>
        </authorList>
    </citation>
    <scope>IDENTIFICATION</scope>
    <source>
        <strain evidence="7">PS312</strain>
    </source>
</reference>
<proteinExistence type="inferred from homology"/>
<accession>A0A8R1U8R9</accession>
<feature type="compositionally biased region" description="Low complexity" evidence="4">
    <location>
        <begin position="539"/>
        <end position="554"/>
    </location>
</feature>
<dbReference type="InterPro" id="IPR057414">
    <property type="entry name" value="Zf-C3HC4_IRF-2BP1_2"/>
</dbReference>
<name>A0A2A6CSA0_PRIPA</name>
<dbReference type="AlphaFoldDB" id="A0A2A6CSA0"/>
<dbReference type="OrthoDB" id="10065080at2759"/>
<protein>
    <submittedName>
        <fullName evidence="7">Tag-260 protein</fullName>
    </submittedName>
</protein>
<dbReference type="GO" id="GO:0005634">
    <property type="term" value="C:nucleus"/>
    <property type="evidence" value="ECO:0007669"/>
    <property type="project" value="UniProtKB-SubCell"/>
</dbReference>
<dbReference type="InterPro" id="IPR044882">
    <property type="entry name" value="I2BP1/2_C3HC4-RING_sf"/>
</dbReference>
<feature type="region of interest" description="Disordered" evidence="4">
    <location>
        <begin position="352"/>
        <end position="401"/>
    </location>
</feature>
<comment type="subcellular location">
    <subcellularLocation>
        <location evidence="1">Nucleus</location>
    </subcellularLocation>
</comment>
<dbReference type="PANTHER" id="PTHR10816:SF19">
    <property type="entry name" value="PROTEIN INTERACTING WITH TTK69 AND SIN3A, ISOFORM D"/>
    <property type="match status" value="1"/>
</dbReference>
<dbReference type="Pfam" id="PF11261">
    <property type="entry name" value="IRF-2BP1_2"/>
    <property type="match status" value="1"/>
</dbReference>
<feature type="region of interest" description="Disordered" evidence="4">
    <location>
        <begin position="25"/>
        <end position="47"/>
    </location>
</feature>
<dbReference type="PANTHER" id="PTHR10816">
    <property type="entry name" value="MYELIN TRANSCRIPTION FACTOR 1-RELATED"/>
    <property type="match status" value="1"/>
</dbReference>
<comment type="similarity">
    <text evidence="2">Belongs to the IRF2BP family.</text>
</comment>
<evidence type="ECO:0000259" key="5">
    <source>
        <dbReference type="Pfam" id="PF11261"/>
    </source>
</evidence>
<sequence>MLRGHPLLTYSLLIQGQHRLIPGSRIISGSRPHWISRPSSDSPASVRPRITIPLQSFDYQVRPFTLRRPDEKERLLGNGETVSPRSSPLHPSSAMKSDRTSTSSNPADPSPPTLTPMVRLGPGGVIGIKGGPMLSSSGPAAGLAAAAAATSTAQGTANKLQGRQYCYLCDLPRWPWAMCSDYGEPVCRGCVNYEGADRIECAIETARQQKRVHGFPGHETANGRPKDAPLAPVGRTSPPRPQQQVQPVQQQQQPPHLPPGMNLPGLNDFLAFQQRAQLLQGLGGLRPGQAPGAAAPGQLPLEQLAMLQQLQQQAAAARGAAPPSGPLALFMPPTSAAEGAALVAALAARKREHSEEDVKPVEPFSKVARGDATTTSVSPTSTHSPDNGARRRFPPSQNGTDRPLRCTLCHERLEDTHFVQCPSQSAHKFCFPCTRKSIKHQVTNQEMYCPSGDKCPLGSGGGGIVQPWAFMANEIQTILGDDFEEFKKQREAAGMPAGGLSAATLAAREQAAAQAAAAAVAARETTAAVSGGSGTSQNSPASTTTTGSTASSTTNQVTAATSSVL</sequence>
<feature type="compositionally biased region" description="Low complexity" evidence="4">
    <location>
        <begin position="373"/>
        <end position="385"/>
    </location>
</feature>
<dbReference type="CDD" id="cd16511">
    <property type="entry name" value="vRING-HC_IRF2BP1-like"/>
    <property type="match status" value="1"/>
</dbReference>
<organism evidence="7 8">
    <name type="scientific">Pristionchus pacificus</name>
    <name type="common">Parasitic nematode worm</name>
    <dbReference type="NCBI Taxonomy" id="54126"/>
    <lineage>
        <taxon>Eukaryota</taxon>
        <taxon>Metazoa</taxon>
        <taxon>Ecdysozoa</taxon>
        <taxon>Nematoda</taxon>
        <taxon>Chromadorea</taxon>
        <taxon>Rhabditida</taxon>
        <taxon>Rhabditina</taxon>
        <taxon>Diplogasteromorpha</taxon>
        <taxon>Diplogasteroidea</taxon>
        <taxon>Neodiplogasteridae</taxon>
        <taxon>Pristionchus</taxon>
    </lineage>
</organism>
<feature type="domain" description="Interferon regulatory factor 2-binding protein 1/2-like C3HC4 zinc finger" evidence="6">
    <location>
        <begin position="404"/>
        <end position="479"/>
    </location>
</feature>
<feature type="region of interest" description="Disordered" evidence="4">
    <location>
        <begin position="212"/>
        <end position="266"/>
    </location>
</feature>
<dbReference type="EnsemblMetazoa" id="PPA12544.1">
    <property type="protein sequence ID" value="PPA12544.1"/>
    <property type="gene ID" value="WBGene00102098"/>
</dbReference>
<feature type="compositionally biased region" description="Low complexity" evidence="4">
    <location>
        <begin position="242"/>
        <end position="254"/>
    </location>
</feature>
<feature type="compositionally biased region" description="Polar residues" evidence="4">
    <location>
        <begin position="555"/>
        <end position="565"/>
    </location>
</feature>
<keyword evidence="3" id="KW-0539">Nucleus</keyword>
<dbReference type="FunFam" id="1.10.10.1580:FF:000001">
    <property type="entry name" value="interferon regulatory factor 2-binding protein 2"/>
    <property type="match status" value="1"/>
</dbReference>
<feature type="domain" description="Interferon regulatory factor 2-binding protein 1/2-like zinc finger" evidence="5">
    <location>
        <begin position="163"/>
        <end position="213"/>
    </location>
</feature>
<dbReference type="SUPFAM" id="SSF57850">
    <property type="entry name" value="RING/U-box"/>
    <property type="match status" value="1"/>
</dbReference>
<dbReference type="Proteomes" id="UP000005239">
    <property type="component" value="Unassembled WGS sequence"/>
</dbReference>
<feature type="region of interest" description="Disordered" evidence="4">
    <location>
        <begin position="68"/>
        <end position="116"/>
    </location>
</feature>
<dbReference type="Pfam" id="PF25454">
    <property type="entry name" value="zf-C3HC4_IRF-2BP1_2"/>
    <property type="match status" value="1"/>
</dbReference>
<evidence type="ECO:0000256" key="2">
    <source>
        <dbReference type="ARBA" id="ARBA00010802"/>
    </source>
</evidence>
<evidence type="ECO:0000256" key="4">
    <source>
        <dbReference type="SAM" id="MobiDB-lite"/>
    </source>
</evidence>
<feature type="compositionally biased region" description="Polar residues" evidence="4">
    <location>
        <begin position="80"/>
        <end position="90"/>
    </location>
</feature>
<evidence type="ECO:0000259" key="6">
    <source>
        <dbReference type="Pfam" id="PF25454"/>
    </source>
</evidence>
<dbReference type="InterPro" id="IPR022750">
    <property type="entry name" value="IRF-2BP1_2-like_Znf"/>
</dbReference>
<evidence type="ECO:0000256" key="3">
    <source>
        <dbReference type="ARBA" id="ARBA00023242"/>
    </source>
</evidence>
<reference evidence="8" key="1">
    <citation type="journal article" date="2008" name="Nat. Genet.">
        <title>The Pristionchus pacificus genome provides a unique perspective on nematode lifestyle and parasitism.</title>
        <authorList>
            <person name="Dieterich C."/>
            <person name="Clifton S.W."/>
            <person name="Schuster L.N."/>
            <person name="Chinwalla A."/>
            <person name="Delehaunty K."/>
            <person name="Dinkelacker I."/>
            <person name="Fulton L."/>
            <person name="Fulton R."/>
            <person name="Godfrey J."/>
            <person name="Minx P."/>
            <person name="Mitreva M."/>
            <person name="Roeseler W."/>
            <person name="Tian H."/>
            <person name="Witte H."/>
            <person name="Yang S.P."/>
            <person name="Wilson R.K."/>
            <person name="Sommer R.J."/>
        </authorList>
    </citation>
    <scope>NUCLEOTIDE SEQUENCE [LARGE SCALE GENOMIC DNA]</scope>
    <source>
        <strain evidence="8">PS312</strain>
    </source>
</reference>